<gene>
    <name evidence="1" type="ORF">F5148DRAFT_1277720</name>
</gene>
<accession>A0ACC0TW65</accession>
<evidence type="ECO:0000313" key="1">
    <source>
        <dbReference type="EMBL" id="KAI9451384.1"/>
    </source>
</evidence>
<sequence length="289" mass="32255">MPSTLYLLSRRRFERTPPAWNPSPEVPHKSALYREAASGDWERAEAFCRGHCPNPPRLLASNVIDRIQELGCGAWGLEHPTNGRFVGNIERRDPNKSSYREGACNVRSRKRCRDTCVMSDLPLMAGLYDIVGRRGVYYEVRVNKMDGVIAIGTACKPYPSWRMPGWNRLSAGLHLDDLRKFFEDPDGGRDYAPGLSQVSPGDVVGCGYEFGIGALFFAHNGRRLPNAFVGIYMPRVDHDVYAALGFDGENDVDVNFGMSTFRWNEGNDVGWRVDSHVGHMVGSGPGQDE</sequence>
<keyword evidence="2" id="KW-1185">Reference proteome</keyword>
<evidence type="ECO:0000313" key="2">
    <source>
        <dbReference type="Proteomes" id="UP001207468"/>
    </source>
</evidence>
<proteinExistence type="predicted"/>
<dbReference type="Proteomes" id="UP001207468">
    <property type="component" value="Unassembled WGS sequence"/>
</dbReference>
<name>A0ACC0TW65_9AGAM</name>
<comment type="caution">
    <text evidence="1">The sequence shown here is derived from an EMBL/GenBank/DDBJ whole genome shotgun (WGS) entry which is preliminary data.</text>
</comment>
<dbReference type="EMBL" id="JAGFNK010000378">
    <property type="protein sequence ID" value="KAI9451384.1"/>
    <property type="molecule type" value="Genomic_DNA"/>
</dbReference>
<protein>
    <submittedName>
        <fullName evidence="1">Uncharacterized protein</fullName>
    </submittedName>
</protein>
<organism evidence="1 2">
    <name type="scientific">Russula earlei</name>
    <dbReference type="NCBI Taxonomy" id="71964"/>
    <lineage>
        <taxon>Eukaryota</taxon>
        <taxon>Fungi</taxon>
        <taxon>Dikarya</taxon>
        <taxon>Basidiomycota</taxon>
        <taxon>Agaricomycotina</taxon>
        <taxon>Agaricomycetes</taxon>
        <taxon>Russulales</taxon>
        <taxon>Russulaceae</taxon>
        <taxon>Russula</taxon>
    </lineage>
</organism>
<reference evidence="1" key="1">
    <citation type="submission" date="2021-03" db="EMBL/GenBank/DDBJ databases">
        <title>Evolutionary priming and transition to the ectomycorrhizal habit in an iconic lineage of mushroom-forming fungi: is preadaptation a requirement?</title>
        <authorList>
            <consortium name="DOE Joint Genome Institute"/>
            <person name="Looney B.P."/>
            <person name="Miyauchi S."/>
            <person name="Morin E."/>
            <person name="Drula E."/>
            <person name="Courty P.E."/>
            <person name="Chicoki N."/>
            <person name="Fauchery L."/>
            <person name="Kohler A."/>
            <person name="Kuo A."/>
            <person name="LaButti K."/>
            <person name="Pangilinan J."/>
            <person name="Lipzen A."/>
            <person name="Riley R."/>
            <person name="Andreopoulos W."/>
            <person name="He G."/>
            <person name="Johnson J."/>
            <person name="Barry K.W."/>
            <person name="Grigoriev I.V."/>
            <person name="Nagy L."/>
            <person name="Hibbett D."/>
            <person name="Henrissat B."/>
            <person name="Matheny P.B."/>
            <person name="Labbe J."/>
            <person name="Martin A.F."/>
        </authorList>
    </citation>
    <scope>NUCLEOTIDE SEQUENCE</scope>
    <source>
        <strain evidence="1">BPL698</strain>
    </source>
</reference>